<name>A0A0E1RV48_COCIM</name>
<sequence length="138" mass="15922">MCIYTNASASRGLSWPSYPGTKSDFSQLGRWHSLPTIDANIPTLRARLLLVHAFHNRLKRKTRSYIEIALDPWIKEFTVCALFRVGKRKRQSTNSHPNYTSQLRHETRLKSLLQEIMKNRKIGVLRPSSSTVHISKCC</sequence>
<dbReference type="KEGG" id="cim:CIMG_09049"/>
<dbReference type="Proteomes" id="UP000001261">
    <property type="component" value="Unassembled WGS sequence"/>
</dbReference>
<evidence type="ECO:0000313" key="1">
    <source>
        <dbReference type="EMBL" id="EAS27845.2"/>
    </source>
</evidence>
<reference evidence="2" key="2">
    <citation type="journal article" date="2010" name="Genome Res.">
        <title>Population genomic sequencing of Coccidioides fungi reveals recent hybridization and transposon control.</title>
        <authorList>
            <person name="Neafsey D.E."/>
            <person name="Barker B.M."/>
            <person name="Sharpton T.J."/>
            <person name="Stajich J.E."/>
            <person name="Park D.J."/>
            <person name="Whiston E."/>
            <person name="Hung C.-Y."/>
            <person name="McMahan C."/>
            <person name="White J."/>
            <person name="Sykes S."/>
            <person name="Heiman D."/>
            <person name="Young S."/>
            <person name="Zeng Q."/>
            <person name="Abouelleil A."/>
            <person name="Aftuck L."/>
            <person name="Bessette D."/>
            <person name="Brown A."/>
            <person name="FitzGerald M."/>
            <person name="Lui A."/>
            <person name="Macdonald J.P."/>
            <person name="Priest M."/>
            <person name="Orbach M.J."/>
            <person name="Galgiani J.N."/>
            <person name="Kirkland T.N."/>
            <person name="Cole G.T."/>
            <person name="Birren B.W."/>
            <person name="Henn M.R."/>
            <person name="Taylor J.W."/>
            <person name="Rounsley S.D."/>
        </authorList>
    </citation>
    <scope>GENOME REANNOTATION</scope>
    <source>
        <strain evidence="2">RS</strain>
    </source>
</reference>
<gene>
    <name evidence="1" type="ORF">CIMG_09049</name>
</gene>
<dbReference type="GeneID" id="4558280"/>
<protein>
    <submittedName>
        <fullName evidence="1">Uncharacterized protein</fullName>
    </submittedName>
</protein>
<reference evidence="2" key="1">
    <citation type="journal article" date="2009" name="Genome Res.">
        <title>Comparative genomic analyses of the human fungal pathogens Coccidioides and their relatives.</title>
        <authorList>
            <person name="Sharpton T.J."/>
            <person name="Stajich J.E."/>
            <person name="Rounsley S.D."/>
            <person name="Gardner M.J."/>
            <person name="Wortman J.R."/>
            <person name="Jordar V.S."/>
            <person name="Maiti R."/>
            <person name="Kodira C.D."/>
            <person name="Neafsey D.E."/>
            <person name="Zeng Q."/>
            <person name="Hung C.-Y."/>
            <person name="McMahan C."/>
            <person name="Muszewska A."/>
            <person name="Grynberg M."/>
            <person name="Mandel M.A."/>
            <person name="Kellner E.M."/>
            <person name="Barker B.M."/>
            <person name="Galgiani J.N."/>
            <person name="Orbach M.J."/>
            <person name="Kirkland T.N."/>
            <person name="Cole G.T."/>
            <person name="Henn M.R."/>
            <person name="Birren B.W."/>
            <person name="Taylor J.W."/>
        </authorList>
    </citation>
    <scope>NUCLEOTIDE SEQUENCE [LARGE SCALE GENOMIC DNA]</scope>
    <source>
        <strain evidence="2">RS</strain>
    </source>
</reference>
<dbReference type="VEuPathDB" id="FungiDB:CIMG_09049"/>
<organism evidence="1 2">
    <name type="scientific">Coccidioides immitis (strain RS)</name>
    <name type="common">Valley fever fungus</name>
    <dbReference type="NCBI Taxonomy" id="246410"/>
    <lineage>
        <taxon>Eukaryota</taxon>
        <taxon>Fungi</taxon>
        <taxon>Dikarya</taxon>
        <taxon>Ascomycota</taxon>
        <taxon>Pezizomycotina</taxon>
        <taxon>Eurotiomycetes</taxon>
        <taxon>Eurotiomycetidae</taxon>
        <taxon>Onygenales</taxon>
        <taxon>Onygenaceae</taxon>
        <taxon>Coccidioides</taxon>
    </lineage>
</organism>
<dbReference type="AlphaFoldDB" id="A0A0E1RV48"/>
<dbReference type="RefSeq" id="XP_001239428.2">
    <property type="nucleotide sequence ID" value="XM_001239427.2"/>
</dbReference>
<proteinExistence type="predicted"/>
<evidence type="ECO:0000313" key="2">
    <source>
        <dbReference type="Proteomes" id="UP000001261"/>
    </source>
</evidence>
<dbReference type="EMBL" id="GG704915">
    <property type="protein sequence ID" value="EAS27845.2"/>
    <property type="molecule type" value="Genomic_DNA"/>
</dbReference>
<dbReference type="InParanoid" id="A0A0E1RV48"/>
<accession>A0A0E1RV48</accession>
<keyword evidence="2" id="KW-1185">Reference proteome</keyword>